<dbReference type="Proteomes" id="UP000601435">
    <property type="component" value="Unassembled WGS sequence"/>
</dbReference>
<dbReference type="Gene3D" id="3.40.50.300">
    <property type="entry name" value="P-loop containing nucleotide triphosphate hydrolases"/>
    <property type="match status" value="2"/>
</dbReference>
<dbReference type="InterPro" id="IPR041699">
    <property type="entry name" value="AAA_32"/>
</dbReference>
<dbReference type="Gene3D" id="1.10.8.60">
    <property type="match status" value="1"/>
</dbReference>
<feature type="coiled-coil region" evidence="3">
    <location>
        <begin position="215"/>
        <end position="249"/>
    </location>
</feature>
<comment type="similarity">
    <text evidence="2">Belongs to the peptidase S16 family.</text>
</comment>
<keyword evidence="6" id="KW-1185">Reference proteome</keyword>
<keyword evidence="1 2" id="KW-0645">Protease</keyword>
<dbReference type="InterPro" id="IPR046843">
    <property type="entry name" value="LonB_AAA-LID"/>
</dbReference>
<accession>A0A812IPK5</accession>
<dbReference type="Pfam" id="PF20437">
    <property type="entry name" value="LonC_helical"/>
    <property type="match status" value="1"/>
</dbReference>
<dbReference type="GO" id="GO:0030163">
    <property type="term" value="P:protein catabolic process"/>
    <property type="evidence" value="ECO:0007669"/>
    <property type="project" value="InterPro"/>
</dbReference>
<dbReference type="OrthoDB" id="449025at2759"/>
<proteinExistence type="inferred from homology"/>
<protein>
    <submittedName>
        <fullName evidence="5">YcbZ protein</fullName>
    </submittedName>
</protein>
<evidence type="ECO:0000313" key="5">
    <source>
        <dbReference type="EMBL" id="CAE7149230.1"/>
    </source>
</evidence>
<dbReference type="GO" id="GO:0004252">
    <property type="term" value="F:serine-type endopeptidase activity"/>
    <property type="evidence" value="ECO:0007669"/>
    <property type="project" value="UniProtKB-UniRule"/>
</dbReference>
<dbReference type="GO" id="GO:0005524">
    <property type="term" value="F:ATP binding"/>
    <property type="evidence" value="ECO:0007669"/>
    <property type="project" value="InterPro"/>
</dbReference>
<dbReference type="PRINTS" id="PR00830">
    <property type="entry name" value="ENDOLAPTASE"/>
</dbReference>
<organism evidence="5 6">
    <name type="scientific">Symbiodinium necroappetens</name>
    <dbReference type="NCBI Taxonomy" id="1628268"/>
    <lineage>
        <taxon>Eukaryota</taxon>
        <taxon>Sar</taxon>
        <taxon>Alveolata</taxon>
        <taxon>Dinophyceae</taxon>
        <taxon>Suessiales</taxon>
        <taxon>Symbiodiniaceae</taxon>
        <taxon>Symbiodinium</taxon>
    </lineage>
</organism>
<dbReference type="Pfam" id="PF05362">
    <property type="entry name" value="Lon_C"/>
    <property type="match status" value="1"/>
</dbReference>
<dbReference type="PANTHER" id="PTHR10046">
    <property type="entry name" value="ATP DEPENDENT LON PROTEASE FAMILY MEMBER"/>
    <property type="match status" value="1"/>
</dbReference>
<dbReference type="AlphaFoldDB" id="A0A812IPK5"/>
<evidence type="ECO:0000259" key="4">
    <source>
        <dbReference type="PROSITE" id="PS51786"/>
    </source>
</evidence>
<dbReference type="GO" id="GO:0006508">
    <property type="term" value="P:proteolysis"/>
    <property type="evidence" value="ECO:0007669"/>
    <property type="project" value="UniProtKB-KW"/>
</dbReference>
<reference evidence="5" key="1">
    <citation type="submission" date="2021-02" db="EMBL/GenBank/DDBJ databases">
        <authorList>
            <person name="Dougan E. K."/>
            <person name="Rhodes N."/>
            <person name="Thang M."/>
            <person name="Chan C."/>
        </authorList>
    </citation>
    <scope>NUCLEOTIDE SEQUENCE</scope>
</reference>
<feature type="active site" evidence="2">
    <location>
        <position position="645"/>
    </location>
</feature>
<dbReference type="SUPFAM" id="SSF54211">
    <property type="entry name" value="Ribosomal protein S5 domain 2-like"/>
    <property type="match status" value="1"/>
</dbReference>
<dbReference type="InterPro" id="IPR027065">
    <property type="entry name" value="Lon_Prtase"/>
</dbReference>
<dbReference type="InterPro" id="IPR008269">
    <property type="entry name" value="Lon_proteolytic"/>
</dbReference>
<dbReference type="Pfam" id="PF13654">
    <property type="entry name" value="AAA_32"/>
    <property type="match status" value="1"/>
</dbReference>
<dbReference type="InterPro" id="IPR014721">
    <property type="entry name" value="Ribsml_uS5_D2-typ_fold_subgr"/>
</dbReference>
<dbReference type="InterPro" id="IPR027417">
    <property type="entry name" value="P-loop_NTPase"/>
</dbReference>
<comment type="caution">
    <text evidence="5">The sequence shown here is derived from an EMBL/GenBank/DDBJ whole genome shotgun (WGS) entry which is preliminary data.</text>
</comment>
<feature type="active site" evidence="2">
    <location>
        <position position="688"/>
    </location>
</feature>
<evidence type="ECO:0000256" key="3">
    <source>
        <dbReference type="SAM" id="Coils"/>
    </source>
</evidence>
<evidence type="ECO:0000256" key="2">
    <source>
        <dbReference type="PROSITE-ProRule" id="PRU01122"/>
    </source>
</evidence>
<dbReference type="GO" id="GO:0004176">
    <property type="term" value="F:ATP-dependent peptidase activity"/>
    <property type="evidence" value="ECO:0007669"/>
    <property type="project" value="UniProtKB-UniRule"/>
</dbReference>
<name>A0A812IPK5_9DINO</name>
<evidence type="ECO:0000313" key="6">
    <source>
        <dbReference type="Proteomes" id="UP000601435"/>
    </source>
</evidence>
<gene>
    <name evidence="5" type="primary">ycbZ</name>
    <name evidence="5" type="ORF">SNEC2469_LOCUS96</name>
</gene>
<keyword evidence="2" id="KW-0378">Hydrolase</keyword>
<sequence length="793" mass="87151">MKVDQADLRWMCPLEWLAFETTTEVEDHDRIEGQEDAVAALTYGLSVPCDQQHIYVRGMNGIGRMSLLTQLAKDMQPFCAPVSDKVFVHNFVQPTKPVLIELPRGKAPQFADLMVRFTNFVRDELKKYLNSDGLRSRRNKVQEEAQQAMQRLGAPFEDSMREQGLVLVPMEAGGVMVPSILPVIDDKPVNSVEFSELRRTGKLSDEEAEKIMAKIGSASEVLSEVTEKVQEVQEKYAEQLQQLVRQEARDIVHRRLQVINNIAPDEKLARFLVDVEEDLVTKRLAELENPALSQLYSVNVIATHADDEEIPIVIAGNTSVQHLLGSVPHHFTPSGAMYSDHTMIQGGSLIAADGGYLFVEVRDLLEEPGAWLQLTRALRSREVDLSAQEFSPITSGATLAPQPIPIQVKVVLLGDYYTHQMLDAYDPRFGELFKILADFDDSMPRTQQSVAIFASVVAKIVKKRDLLPLTATGVALVAEHSVRIAGQKDRISVRFGRIGDILREADWVARRRNGETITREDVAKAIESGRQRSDLSVRRFRRMIKNGDINIHVTGERTGQINGLAVSRTGPLTYGFPARITASVGAGTQGTINIEREANLSGSIHTKGFSIVDGVMRRLIRVDHLMAFTGSIAFEQSYGGIDGDSASCAELCVLLSALSEVPLRQDLAITGAIDQQGNVLPIGGATEKIEGFYATCKDLGITGSQGVIIPQSNVGDLALSEELVEAAERGEFTVYSVSNVYEALSLLSGKQEQPRGADGYAAGSLLAMAEERVTAYWRLLSIKSSTDPDPQGV</sequence>
<evidence type="ECO:0000256" key="1">
    <source>
        <dbReference type="ARBA" id="ARBA00022670"/>
    </source>
</evidence>
<dbReference type="EMBL" id="CAJNJA010000001">
    <property type="protein sequence ID" value="CAE7149230.1"/>
    <property type="molecule type" value="Genomic_DNA"/>
</dbReference>
<keyword evidence="2" id="KW-0720">Serine protease</keyword>
<dbReference type="Pfam" id="PF20436">
    <property type="entry name" value="LonB_AAA-LID"/>
    <property type="match status" value="1"/>
</dbReference>
<dbReference type="Gene3D" id="3.30.230.10">
    <property type="match status" value="1"/>
</dbReference>
<dbReference type="PROSITE" id="PS51786">
    <property type="entry name" value="LON_PROTEOLYTIC"/>
    <property type="match status" value="1"/>
</dbReference>
<feature type="domain" description="Lon proteolytic" evidence="4">
    <location>
        <begin position="555"/>
        <end position="750"/>
    </location>
</feature>
<dbReference type="InterPro" id="IPR046844">
    <property type="entry name" value="Lon-like_helical"/>
</dbReference>
<dbReference type="InterPro" id="IPR020568">
    <property type="entry name" value="Ribosomal_Su5_D2-typ_SF"/>
</dbReference>
<keyword evidence="3" id="KW-0175">Coiled coil</keyword>